<dbReference type="AlphaFoldDB" id="E6Q516"/>
<comment type="caution">
    <text evidence="1">The sequence shown here is derived from an EMBL/GenBank/DDBJ whole genome shotgun (WGS) entry which is preliminary data.</text>
</comment>
<protein>
    <recommendedName>
        <fullName evidence="2">Methyltransferase FkbM domain-containing protein</fullName>
    </recommendedName>
</protein>
<reference evidence="1" key="1">
    <citation type="submission" date="2009-10" db="EMBL/GenBank/DDBJ databases">
        <title>Diversity of trophic interactions inside an arsenic-rich microbial ecosystem.</title>
        <authorList>
            <person name="Bertin P.N."/>
            <person name="Heinrich-Salmeron A."/>
            <person name="Pelletier E."/>
            <person name="Goulhen-Chollet F."/>
            <person name="Arsene-Ploetze F."/>
            <person name="Gallien S."/>
            <person name="Calteau A."/>
            <person name="Vallenet D."/>
            <person name="Casiot C."/>
            <person name="Chane-Woon-Ming B."/>
            <person name="Giloteaux L."/>
            <person name="Barakat M."/>
            <person name="Bonnefoy V."/>
            <person name="Bruneel O."/>
            <person name="Chandler M."/>
            <person name="Cleiss J."/>
            <person name="Duran R."/>
            <person name="Elbaz-Poulichet F."/>
            <person name="Fonknechten N."/>
            <person name="Lauga B."/>
            <person name="Mornico D."/>
            <person name="Ortet P."/>
            <person name="Schaeffer C."/>
            <person name="Siguier P."/>
            <person name="Alexander Thil Smith A."/>
            <person name="Van Dorsselaer A."/>
            <person name="Weissenbach J."/>
            <person name="Medigue C."/>
            <person name="Le Paslier D."/>
        </authorList>
    </citation>
    <scope>NUCLEOTIDE SEQUENCE</scope>
</reference>
<accession>E6Q516</accession>
<proteinExistence type="predicted"/>
<sequence>MDGHERIEFSQGGEDGVLLSLLMRIGTTNRFFVEFGVSDGAECCTAALAIKYHWSGLMIEGDSASYERLCTGYRSLGVIEVRFLQRFIDRDSIVKIFEDEKVPENLDLLSIDVDGNDYWIWESLLVAGYRPRIIVVEYNAAKGPRDRWVMAYNPAHTWDGSDYFGASLASLAALGERYGYALIGTSSNGINAYFVRDGLVLASGFRAKSAVEAFHPPRRFLGMTLPSGAGPAVSL</sequence>
<gene>
    <name evidence="1" type="ORF">CARN4_0984</name>
</gene>
<evidence type="ECO:0008006" key="2">
    <source>
        <dbReference type="Google" id="ProtNLM"/>
    </source>
</evidence>
<name>E6Q516_9ZZZZ</name>
<organism evidence="1">
    <name type="scientific">mine drainage metagenome</name>
    <dbReference type="NCBI Taxonomy" id="410659"/>
    <lineage>
        <taxon>unclassified sequences</taxon>
        <taxon>metagenomes</taxon>
        <taxon>ecological metagenomes</taxon>
    </lineage>
</organism>
<evidence type="ECO:0000313" key="1">
    <source>
        <dbReference type="EMBL" id="CBI02277.1"/>
    </source>
</evidence>
<dbReference type="EMBL" id="CABO01000034">
    <property type="protein sequence ID" value="CBI02277.1"/>
    <property type="molecule type" value="Genomic_DNA"/>
</dbReference>